<protein>
    <submittedName>
        <fullName evidence="1">Uncharacterized protein</fullName>
    </submittedName>
</protein>
<dbReference type="Proteomes" id="UP001177003">
    <property type="component" value="Chromosome 0"/>
</dbReference>
<organism evidence="1 2">
    <name type="scientific">Lactuca saligna</name>
    <name type="common">Willowleaf lettuce</name>
    <dbReference type="NCBI Taxonomy" id="75948"/>
    <lineage>
        <taxon>Eukaryota</taxon>
        <taxon>Viridiplantae</taxon>
        <taxon>Streptophyta</taxon>
        <taxon>Embryophyta</taxon>
        <taxon>Tracheophyta</taxon>
        <taxon>Spermatophyta</taxon>
        <taxon>Magnoliopsida</taxon>
        <taxon>eudicotyledons</taxon>
        <taxon>Gunneridae</taxon>
        <taxon>Pentapetalae</taxon>
        <taxon>asterids</taxon>
        <taxon>campanulids</taxon>
        <taxon>Asterales</taxon>
        <taxon>Asteraceae</taxon>
        <taxon>Cichorioideae</taxon>
        <taxon>Cichorieae</taxon>
        <taxon>Lactucinae</taxon>
        <taxon>Lactuca</taxon>
    </lineage>
</organism>
<sequence>MSRMRKHFGFVRFSGNVNVDHIIKNPCDVWFGYHKMFASIPHIPKKYLNIHKVPSKVEKHEKLSISYANVVRGSHSEKPISEKEDLVIVLDFGKFFIDNKKLACLAKARDFSTLPNLGMLCHNGCFDNFTIRYVGGLWVMFEFKSKDACKNFLTYDAVNNSIFKKKKMRQKLRAIRSHCVA</sequence>
<keyword evidence="2" id="KW-1185">Reference proteome</keyword>
<dbReference type="EMBL" id="OX465086">
    <property type="protein sequence ID" value="CAI9262390.1"/>
    <property type="molecule type" value="Genomic_DNA"/>
</dbReference>
<proteinExistence type="predicted"/>
<dbReference type="AlphaFoldDB" id="A0AA35VAF6"/>
<evidence type="ECO:0000313" key="2">
    <source>
        <dbReference type="Proteomes" id="UP001177003"/>
    </source>
</evidence>
<reference evidence="1" key="1">
    <citation type="submission" date="2023-04" db="EMBL/GenBank/DDBJ databases">
        <authorList>
            <person name="Vijverberg K."/>
            <person name="Xiong W."/>
            <person name="Schranz E."/>
        </authorList>
    </citation>
    <scope>NUCLEOTIDE SEQUENCE</scope>
</reference>
<name>A0AA35VAF6_LACSI</name>
<evidence type="ECO:0000313" key="1">
    <source>
        <dbReference type="EMBL" id="CAI9262390.1"/>
    </source>
</evidence>
<accession>A0AA35VAF6</accession>
<gene>
    <name evidence="1" type="ORF">LSALG_LOCUS3130</name>
</gene>